<gene>
    <name evidence="1" type="ORF">HAX54_002841</name>
</gene>
<sequence>QKEATGDKERAVTSDRGVVEIDKYKEEAKSYTYPPTKGEAVIVVAETNLPQNLVEHIVNSLPMGLPTEEKDKAWWLLNPRGYSGLVENRGDCKIQKKVIGGEWESPWGVSMIVRKLMEYKRRGAIQILHIKREGNQGKKATQHKQAIDFSTQNKAQEGMCGINLFEIQSARRNILEVSTDKYNEYVLRIATDFPD</sequence>
<organism evidence="1 2">
    <name type="scientific">Datura stramonium</name>
    <name type="common">Jimsonweed</name>
    <name type="synonym">Common thornapple</name>
    <dbReference type="NCBI Taxonomy" id="4076"/>
    <lineage>
        <taxon>Eukaryota</taxon>
        <taxon>Viridiplantae</taxon>
        <taxon>Streptophyta</taxon>
        <taxon>Embryophyta</taxon>
        <taxon>Tracheophyta</taxon>
        <taxon>Spermatophyta</taxon>
        <taxon>Magnoliopsida</taxon>
        <taxon>eudicotyledons</taxon>
        <taxon>Gunneridae</taxon>
        <taxon>Pentapetalae</taxon>
        <taxon>asterids</taxon>
        <taxon>lamiids</taxon>
        <taxon>Solanales</taxon>
        <taxon>Solanaceae</taxon>
        <taxon>Solanoideae</taxon>
        <taxon>Datureae</taxon>
        <taxon>Datura</taxon>
    </lineage>
</organism>
<evidence type="ECO:0000313" key="1">
    <source>
        <dbReference type="EMBL" id="MCE3215571.1"/>
    </source>
</evidence>
<name>A0ABS8WVI3_DATST</name>
<comment type="caution">
    <text evidence="1">The sequence shown here is derived from an EMBL/GenBank/DDBJ whole genome shotgun (WGS) entry which is preliminary data.</text>
</comment>
<proteinExistence type="predicted"/>
<dbReference type="EMBL" id="JACEIK010011272">
    <property type="protein sequence ID" value="MCE3215571.1"/>
    <property type="molecule type" value="Genomic_DNA"/>
</dbReference>
<reference evidence="1 2" key="1">
    <citation type="journal article" date="2021" name="BMC Genomics">
        <title>Datura genome reveals duplications of psychoactive alkaloid biosynthetic genes and high mutation rate following tissue culture.</title>
        <authorList>
            <person name="Rajewski A."/>
            <person name="Carter-House D."/>
            <person name="Stajich J."/>
            <person name="Litt A."/>
        </authorList>
    </citation>
    <scope>NUCLEOTIDE SEQUENCE [LARGE SCALE GENOMIC DNA]</scope>
    <source>
        <strain evidence="1">AR-01</strain>
    </source>
</reference>
<evidence type="ECO:0000313" key="2">
    <source>
        <dbReference type="Proteomes" id="UP000823775"/>
    </source>
</evidence>
<dbReference type="Proteomes" id="UP000823775">
    <property type="component" value="Unassembled WGS sequence"/>
</dbReference>
<evidence type="ECO:0008006" key="3">
    <source>
        <dbReference type="Google" id="ProtNLM"/>
    </source>
</evidence>
<accession>A0ABS8WVI3</accession>
<protein>
    <recommendedName>
        <fullName evidence="3">RNase H type-1 domain-containing protein</fullName>
    </recommendedName>
</protein>
<feature type="non-terminal residue" evidence="1">
    <location>
        <position position="1"/>
    </location>
</feature>
<keyword evidence="2" id="KW-1185">Reference proteome</keyword>